<evidence type="ECO:0000256" key="7">
    <source>
        <dbReference type="ARBA" id="ARBA00022801"/>
    </source>
</evidence>
<keyword evidence="3" id="KW-0245">EGF-like domain</keyword>
<dbReference type="GO" id="GO:0004222">
    <property type="term" value="F:metalloendopeptidase activity"/>
    <property type="evidence" value="ECO:0007669"/>
    <property type="project" value="UniProtKB-UniRule"/>
</dbReference>
<keyword evidence="7 13" id="KW-0378">Hydrolase</keyword>
<dbReference type="Pfam" id="PF01400">
    <property type="entry name" value="Astacin"/>
    <property type="match status" value="1"/>
</dbReference>
<dbReference type="SUPFAM" id="SSF55486">
    <property type="entry name" value="Metalloproteases ('zincins'), catalytic domain"/>
    <property type="match status" value="1"/>
</dbReference>
<evidence type="ECO:0000256" key="5">
    <source>
        <dbReference type="ARBA" id="ARBA00022723"/>
    </source>
</evidence>
<sequence length="356" mass="40231">MWAQVFALFIVHVLYQLPQPVNAAAHRKIHDEIGAAREYDAVQALLKQYYKKAAKRFGIASDYDPNRINQAAQNVIYDDGTEMSRNRKVLGDLFENDIVLTVEQAQHLLDTFEDDIRRTKRNAYPNPNGFWKNPTAIPYRFSVGEDDWKEDIRAALAHIESETCLRFVENGAGADSILFIRGSGCYSSVGRVGGQQQVSIGYGCESLGIVAHELTHALGFWHEQSRRDRDYNIWINFANIFDGTQGNFEIRDARTIDNMGQPYDLGSVMHYGSRGFSIRWDLYTIQTRDPKYQNTLGQRTGLAFIDAKQHNIRYCSKACPVALNCRNGGYVDPNNCNQCKCPAGLSGTYCMSVQPS</sequence>
<dbReference type="PANTHER" id="PTHR10127">
    <property type="entry name" value="DISCOIDIN, CUB, EGF, LAMININ , AND ZINC METALLOPROTEASE DOMAIN CONTAINING"/>
    <property type="match status" value="1"/>
</dbReference>
<evidence type="ECO:0000259" key="15">
    <source>
        <dbReference type="PROSITE" id="PS51864"/>
    </source>
</evidence>
<dbReference type="Proteomes" id="UP000887566">
    <property type="component" value="Unplaced"/>
</dbReference>
<dbReference type="WBParaSite" id="PSAMB.scaffold9353size5068.g32355.t1">
    <property type="protein sequence ID" value="PSAMB.scaffold9353size5068.g32355.t1"/>
    <property type="gene ID" value="PSAMB.scaffold9353size5068.g32355"/>
</dbReference>
<dbReference type="AlphaFoldDB" id="A0A914XNJ3"/>
<dbReference type="SMART" id="SM00235">
    <property type="entry name" value="ZnMc"/>
    <property type="match status" value="1"/>
</dbReference>
<dbReference type="PROSITE" id="PS00022">
    <property type="entry name" value="EGF_1"/>
    <property type="match status" value="1"/>
</dbReference>
<accession>A0A914XNJ3</accession>
<protein>
    <recommendedName>
        <fullName evidence="12">Zinc metalloproteinase</fullName>
    </recommendedName>
</protein>
<keyword evidence="4 13" id="KW-0645">Protease</keyword>
<dbReference type="InterPro" id="IPR017050">
    <property type="entry name" value="Metallopeptidase_nem"/>
</dbReference>
<dbReference type="PRINTS" id="PR00480">
    <property type="entry name" value="ASTACIN"/>
</dbReference>
<evidence type="ECO:0000256" key="13">
    <source>
        <dbReference type="PROSITE-ProRule" id="PRU01211"/>
    </source>
</evidence>
<dbReference type="GO" id="GO:0006508">
    <property type="term" value="P:proteolysis"/>
    <property type="evidence" value="ECO:0007669"/>
    <property type="project" value="UniProtKB-KW"/>
</dbReference>
<dbReference type="PANTHER" id="PTHR10127:SF780">
    <property type="entry name" value="METALLOENDOPEPTIDASE"/>
    <property type="match status" value="1"/>
</dbReference>
<comment type="cofactor">
    <cofactor evidence="13 14">
        <name>Zn(2+)</name>
        <dbReference type="ChEBI" id="CHEBI:29105"/>
    </cofactor>
    <text evidence="13 14">Binds 1 zinc ion per subunit.</text>
</comment>
<evidence type="ECO:0000256" key="9">
    <source>
        <dbReference type="ARBA" id="ARBA00023049"/>
    </source>
</evidence>
<comment type="subcellular location">
    <subcellularLocation>
        <location evidence="1 12">Secreted</location>
    </subcellularLocation>
</comment>
<evidence type="ECO:0000256" key="2">
    <source>
        <dbReference type="ARBA" id="ARBA00022525"/>
    </source>
</evidence>
<dbReference type="GO" id="GO:0018996">
    <property type="term" value="P:molting cycle, collagen and cuticulin-based cuticle"/>
    <property type="evidence" value="ECO:0007669"/>
    <property type="project" value="InterPro"/>
</dbReference>
<dbReference type="InterPro" id="IPR001506">
    <property type="entry name" value="Peptidase_M12A"/>
</dbReference>
<keyword evidence="2 12" id="KW-0964">Secreted</keyword>
<keyword evidence="10" id="KW-1015">Disulfide bond</keyword>
<reference evidence="17" key="1">
    <citation type="submission" date="2022-11" db="UniProtKB">
        <authorList>
            <consortium name="WormBaseParasite"/>
        </authorList>
    </citation>
    <scope>IDENTIFICATION</scope>
</reference>
<keyword evidence="5 13" id="KW-0479">Metal-binding</keyword>
<dbReference type="PIRSF" id="PIRSF036365">
    <property type="entry name" value="Astacin_nematoda"/>
    <property type="match status" value="1"/>
</dbReference>
<keyword evidence="6 12" id="KW-0732">Signal</keyword>
<dbReference type="InterPro" id="IPR034035">
    <property type="entry name" value="Astacin-like_dom"/>
</dbReference>
<feature type="signal peptide" evidence="12 14">
    <location>
        <begin position="1"/>
        <end position="23"/>
    </location>
</feature>
<name>A0A914XNJ3_9BILA</name>
<dbReference type="CDD" id="cd04280">
    <property type="entry name" value="ZnMc_astacin_like"/>
    <property type="match status" value="1"/>
</dbReference>
<dbReference type="InterPro" id="IPR000742">
    <property type="entry name" value="EGF"/>
</dbReference>
<evidence type="ECO:0000313" key="17">
    <source>
        <dbReference type="WBParaSite" id="PSAMB.scaffold9353size5068.g32355.t1"/>
    </source>
</evidence>
<keyword evidence="8 13" id="KW-0862">Zinc</keyword>
<organism evidence="16 17">
    <name type="scientific">Plectus sambesii</name>
    <dbReference type="NCBI Taxonomy" id="2011161"/>
    <lineage>
        <taxon>Eukaryota</taxon>
        <taxon>Metazoa</taxon>
        <taxon>Ecdysozoa</taxon>
        <taxon>Nematoda</taxon>
        <taxon>Chromadorea</taxon>
        <taxon>Plectida</taxon>
        <taxon>Plectina</taxon>
        <taxon>Plectoidea</taxon>
        <taxon>Plectidae</taxon>
        <taxon>Plectus</taxon>
    </lineage>
</organism>
<feature type="active site" evidence="13">
    <location>
        <position position="213"/>
    </location>
</feature>
<comment type="caution">
    <text evidence="13">Lacks conserved residue(s) required for the propagation of feature annotation.</text>
</comment>
<keyword evidence="11" id="KW-0325">Glycoprotein</keyword>
<evidence type="ECO:0000256" key="14">
    <source>
        <dbReference type="RuleBase" id="RU361183"/>
    </source>
</evidence>
<dbReference type="InterPro" id="IPR024079">
    <property type="entry name" value="MetalloPept_cat_dom_sf"/>
</dbReference>
<evidence type="ECO:0000256" key="8">
    <source>
        <dbReference type="ARBA" id="ARBA00022833"/>
    </source>
</evidence>
<feature type="binding site" evidence="13">
    <location>
        <position position="222"/>
    </location>
    <ligand>
        <name>Zn(2+)</name>
        <dbReference type="ChEBI" id="CHEBI:29105"/>
        <note>catalytic</note>
    </ligand>
</feature>
<evidence type="ECO:0000256" key="3">
    <source>
        <dbReference type="ARBA" id="ARBA00022536"/>
    </source>
</evidence>
<feature type="domain" description="Peptidase M12A" evidence="15">
    <location>
        <begin position="122"/>
        <end position="316"/>
    </location>
</feature>
<dbReference type="PROSITE" id="PS51864">
    <property type="entry name" value="ASTACIN"/>
    <property type="match status" value="1"/>
</dbReference>
<dbReference type="InterPro" id="IPR006026">
    <property type="entry name" value="Peptidase_Metallo"/>
</dbReference>
<keyword evidence="9 13" id="KW-0482">Metalloprotease</keyword>
<evidence type="ECO:0000256" key="1">
    <source>
        <dbReference type="ARBA" id="ARBA00004613"/>
    </source>
</evidence>
<keyword evidence="16" id="KW-1185">Reference proteome</keyword>
<evidence type="ECO:0000256" key="10">
    <source>
        <dbReference type="ARBA" id="ARBA00023157"/>
    </source>
</evidence>
<evidence type="ECO:0000256" key="12">
    <source>
        <dbReference type="PIRNR" id="PIRNR036365"/>
    </source>
</evidence>
<dbReference type="FunFam" id="3.40.390.10:FF:000028">
    <property type="entry name" value="Zinc metalloproteinase"/>
    <property type="match status" value="1"/>
</dbReference>
<feature type="binding site" evidence="13">
    <location>
        <position position="216"/>
    </location>
    <ligand>
        <name>Zn(2+)</name>
        <dbReference type="ChEBI" id="CHEBI:29105"/>
        <note>catalytic</note>
    </ligand>
</feature>
<evidence type="ECO:0000313" key="16">
    <source>
        <dbReference type="Proteomes" id="UP000887566"/>
    </source>
</evidence>
<dbReference type="Gene3D" id="3.40.390.10">
    <property type="entry name" value="Collagenase (Catalytic Domain)"/>
    <property type="match status" value="1"/>
</dbReference>
<proteinExistence type="predicted"/>
<feature type="chain" id="PRO_5038167153" description="Zinc metalloproteinase" evidence="12 14">
    <location>
        <begin position="24"/>
        <end position="356"/>
    </location>
</feature>
<evidence type="ECO:0000256" key="4">
    <source>
        <dbReference type="ARBA" id="ARBA00022670"/>
    </source>
</evidence>
<dbReference type="GO" id="GO:0008270">
    <property type="term" value="F:zinc ion binding"/>
    <property type="evidence" value="ECO:0007669"/>
    <property type="project" value="UniProtKB-UniRule"/>
</dbReference>
<evidence type="ECO:0000256" key="11">
    <source>
        <dbReference type="ARBA" id="ARBA00023180"/>
    </source>
</evidence>
<evidence type="ECO:0000256" key="6">
    <source>
        <dbReference type="ARBA" id="ARBA00022729"/>
    </source>
</evidence>
<dbReference type="GO" id="GO:0005576">
    <property type="term" value="C:extracellular region"/>
    <property type="evidence" value="ECO:0007669"/>
    <property type="project" value="UniProtKB-SubCell"/>
</dbReference>
<feature type="binding site" evidence="13">
    <location>
        <position position="212"/>
    </location>
    <ligand>
        <name>Zn(2+)</name>
        <dbReference type="ChEBI" id="CHEBI:29105"/>
        <note>catalytic</note>
    </ligand>
</feature>